<evidence type="ECO:0000313" key="2">
    <source>
        <dbReference type="Proteomes" id="UP000269573"/>
    </source>
</evidence>
<dbReference type="EMBL" id="RHHU01000003">
    <property type="protein sequence ID" value="RNB88601.1"/>
    <property type="molecule type" value="Genomic_DNA"/>
</dbReference>
<comment type="caution">
    <text evidence="1">The sequence shown here is derived from an EMBL/GenBank/DDBJ whole genome shotgun (WGS) entry which is preliminary data.</text>
</comment>
<organism evidence="1 2">
    <name type="scientific">Brevibacillus nitrificans</name>
    <dbReference type="NCBI Taxonomy" id="651560"/>
    <lineage>
        <taxon>Bacteria</taxon>
        <taxon>Bacillati</taxon>
        <taxon>Bacillota</taxon>
        <taxon>Bacilli</taxon>
        <taxon>Bacillales</taxon>
        <taxon>Paenibacillaceae</taxon>
        <taxon>Brevibacillus</taxon>
    </lineage>
</organism>
<dbReference type="Proteomes" id="UP000269573">
    <property type="component" value="Unassembled WGS sequence"/>
</dbReference>
<protein>
    <submittedName>
        <fullName evidence="1">Uncharacterized protein</fullName>
    </submittedName>
</protein>
<gene>
    <name evidence="1" type="ORF">EDM59_05660</name>
</gene>
<evidence type="ECO:0000313" key="1">
    <source>
        <dbReference type="EMBL" id="RNB88601.1"/>
    </source>
</evidence>
<accession>A0A3M8DM75</accession>
<sequence length="79" mass="9351">MDYTFENLTRDLSIGHEIEFIYSDRRFSITNTPAGWSLAEYYKNEIELFSSHQDLLQYGKIDGRTLHEIWSLVTVKSIF</sequence>
<dbReference type="AlphaFoldDB" id="A0A3M8DM75"/>
<keyword evidence="2" id="KW-1185">Reference proteome</keyword>
<reference evidence="1 2" key="1">
    <citation type="submission" date="2018-10" db="EMBL/GenBank/DDBJ databases">
        <title>Phylogenomics of Brevibacillus.</title>
        <authorList>
            <person name="Dunlap C."/>
        </authorList>
    </citation>
    <scope>NUCLEOTIDE SEQUENCE [LARGE SCALE GENOMIC DNA]</scope>
    <source>
        <strain evidence="1 2">JCM 15774</strain>
    </source>
</reference>
<proteinExistence type="predicted"/>
<name>A0A3M8DM75_9BACL</name>